<keyword evidence="3" id="KW-0539">Nucleus</keyword>
<evidence type="ECO:0000256" key="2">
    <source>
        <dbReference type="ARBA" id="ARBA00022553"/>
    </source>
</evidence>
<feature type="compositionally biased region" description="Polar residues" evidence="5">
    <location>
        <begin position="749"/>
        <end position="759"/>
    </location>
</feature>
<feature type="region of interest" description="Disordered" evidence="5">
    <location>
        <begin position="979"/>
        <end position="1001"/>
    </location>
</feature>
<feature type="compositionally biased region" description="Basic and acidic residues" evidence="5">
    <location>
        <begin position="89"/>
        <end position="101"/>
    </location>
</feature>
<accession>A0A151Z2N8</accession>
<evidence type="ECO:0000313" key="6">
    <source>
        <dbReference type="EMBL" id="KYQ88208.1"/>
    </source>
</evidence>
<evidence type="ECO:0000313" key="7">
    <source>
        <dbReference type="Proteomes" id="UP000076078"/>
    </source>
</evidence>
<feature type="compositionally biased region" description="Basic residues" evidence="5">
    <location>
        <begin position="129"/>
        <end position="142"/>
    </location>
</feature>
<proteinExistence type="predicted"/>
<feature type="compositionally biased region" description="Acidic residues" evidence="5">
    <location>
        <begin position="229"/>
        <end position="246"/>
    </location>
</feature>
<comment type="subcellular location">
    <subcellularLocation>
        <location evidence="1">Nucleus</location>
        <location evidence="1">Nucleolus</location>
    </subcellularLocation>
</comment>
<dbReference type="OMA" id="EHALSGW"/>
<gene>
    <name evidence="6" type="ORF">DLAC_10894</name>
</gene>
<feature type="coiled-coil region" evidence="4">
    <location>
        <begin position="838"/>
        <end position="900"/>
    </location>
</feature>
<dbReference type="PANTHER" id="PTHR14150">
    <property type="entry name" value="U3 SMALL NUCLEOLAR RNA-ASSOCIATED PROTEIN 14"/>
    <property type="match status" value="1"/>
</dbReference>
<dbReference type="Pfam" id="PF04615">
    <property type="entry name" value="Utp14"/>
    <property type="match status" value="1"/>
</dbReference>
<feature type="compositionally biased region" description="Acidic residues" evidence="5">
    <location>
        <begin position="712"/>
        <end position="730"/>
    </location>
</feature>
<feature type="compositionally biased region" description="Acidic residues" evidence="5">
    <location>
        <begin position="179"/>
        <end position="222"/>
    </location>
</feature>
<evidence type="ECO:0000256" key="3">
    <source>
        <dbReference type="ARBA" id="ARBA00023242"/>
    </source>
</evidence>
<comment type="caution">
    <text evidence="6">The sequence shown here is derived from an EMBL/GenBank/DDBJ whole genome shotgun (WGS) entry which is preliminary data.</text>
</comment>
<reference evidence="6 7" key="1">
    <citation type="submission" date="2015-12" db="EMBL/GenBank/DDBJ databases">
        <title>Dictyostelia acquired genes for synthesis and detection of signals that induce cell-type specialization by lateral gene transfer from prokaryotes.</title>
        <authorList>
            <person name="Gloeckner G."/>
            <person name="Schaap P."/>
        </authorList>
    </citation>
    <scope>NUCLEOTIDE SEQUENCE [LARGE SCALE GENOMIC DNA]</scope>
    <source>
        <strain evidence="6 7">TK</strain>
    </source>
</reference>
<dbReference type="EMBL" id="LODT01000051">
    <property type="protein sequence ID" value="KYQ88208.1"/>
    <property type="molecule type" value="Genomic_DNA"/>
</dbReference>
<dbReference type="Proteomes" id="UP000076078">
    <property type="component" value="Unassembled WGS sequence"/>
</dbReference>
<keyword evidence="4" id="KW-0175">Coiled coil</keyword>
<dbReference type="InterPro" id="IPR006709">
    <property type="entry name" value="SSU_processome_Utp14"/>
</dbReference>
<feature type="compositionally biased region" description="Low complexity" evidence="5">
    <location>
        <begin position="10"/>
        <end position="34"/>
    </location>
</feature>
<protein>
    <submittedName>
        <fullName evidence="6">U3 snoRNP protein</fullName>
    </submittedName>
</protein>
<name>A0A151Z2N8_TIELA</name>
<dbReference type="FunCoup" id="A0A151Z2N8">
    <property type="interactions" value="437"/>
</dbReference>
<evidence type="ECO:0000256" key="5">
    <source>
        <dbReference type="SAM" id="MobiDB-lite"/>
    </source>
</evidence>
<evidence type="ECO:0000256" key="1">
    <source>
        <dbReference type="ARBA" id="ARBA00004604"/>
    </source>
</evidence>
<dbReference type="STRING" id="361077.A0A151Z2N8"/>
<feature type="compositionally biased region" description="Basic and acidic residues" evidence="5">
    <location>
        <begin position="777"/>
        <end position="793"/>
    </location>
</feature>
<dbReference type="GO" id="GO:0006364">
    <property type="term" value="P:rRNA processing"/>
    <property type="evidence" value="ECO:0007669"/>
    <property type="project" value="InterPro"/>
</dbReference>
<feature type="region of interest" description="Disordered" evidence="5">
    <location>
        <begin position="552"/>
        <end position="590"/>
    </location>
</feature>
<sequence length="1001" mass="117190">MKNDRDNSNVKKNNVKSSPTIKKTPTTSNNKKNNVGVATKDNKRPFKSNNNNKNRKNYKKHDDIDDKEMENEKKFRYLNQDAYDGKISPFDKDGYKLPKNFEDEEIDEDDAFNAEDEEEYSYYFNKNNKNTHKASNQKKKSNKKDDYDDFEGQEDDDEYMDISELLDDDKSSISHSTQYDDDEEEEVDDIEYEQDDEDEDDIQMDGDGDDDDQEEEEKEDDNDIFKEESFDEDEDDDDESESDEENDSKARDQLLSIIKGLEKKPINKQNNKKLEDVTELFGNESQYNIQPTSQQDNMDNLIDIDDLLNIMPEGDGFDLLKDQLKGIKDKPSISTPMTKSESSQIQRKITLEQVNKILTQWAPYIKQQREQPSMLFENRVKLNNSTARISDNFSGGSLNDEIQKSLEDSGAFIDSQKDESGTANNALEDKLRLREIIKLRNLMYYKEQRDKRKKKIKSKKYHKILKKQKEKDLKKKEDELMALDPEYAKHKQAMAEEQRIRERMTLRHKNQSKFMKNVMKGSGMNTEQRQSISEQNVIANELLIKRMNEFKKQNGDESSSDDSDSSETESTKNVDNRTPMNEDLLDIDVNDRSLSDQDRIKLKLSKLGKTPNLPDKGINAMKFMQKSLEKDLDRQLKEREGQSDDFDQLEKAQQEKDQQEKNKIQIHRPIKQLSKNQNISKTSTPISVQTPNDFDSNINNISKKAQKKQVEEVEEDQEEQENEDVEEDNPWIEVKKNKKTSKKEKRKQSNQFLISMNNIDKLNQHQKEIQEIVNGDGKQKQQQSEKVKRKFEETTTGNDNEDDGSAKKKNKFHSMSLITSDRQKQLLLDAFAKDNIEEEFTEEKHHELEEELPEEQAKFIPGWGSWAGEGINDNRQQNEIKRLNQKRQIKLKEMAKKRQDYENSRVIINESSQKEAIGKYVLNNLPHNFNSKEQYESTLSIAHGRDFNTRMAFEQLVQPKVTVRTGTYIQPLTQKDKNQFIQKKKDEKQAKLKKLNDLKNK</sequence>
<feature type="compositionally biased region" description="Polar residues" evidence="5">
    <location>
        <begin position="673"/>
        <end position="703"/>
    </location>
</feature>
<feature type="region of interest" description="Disordered" evidence="5">
    <location>
        <begin position="1"/>
        <end position="254"/>
    </location>
</feature>
<dbReference type="OrthoDB" id="277439at2759"/>
<dbReference type="PANTHER" id="PTHR14150:SF12">
    <property type="entry name" value="U3 SMALL NUCLEOLAR RNA-ASSOCIATED PROTEIN 14 HOMOLOG A"/>
    <property type="match status" value="1"/>
</dbReference>
<dbReference type="InParanoid" id="A0A151Z2N8"/>
<feature type="region of interest" description="Disordered" evidence="5">
    <location>
        <begin position="773"/>
        <end position="809"/>
    </location>
</feature>
<dbReference type="GO" id="GO:0032040">
    <property type="term" value="C:small-subunit processome"/>
    <property type="evidence" value="ECO:0007669"/>
    <property type="project" value="InterPro"/>
</dbReference>
<feature type="compositionally biased region" description="Basic and acidic residues" evidence="5">
    <location>
        <begin position="60"/>
        <end position="75"/>
    </location>
</feature>
<feature type="compositionally biased region" description="Basic residues" evidence="5">
    <location>
        <begin position="736"/>
        <end position="748"/>
    </location>
</feature>
<feature type="compositionally biased region" description="Basic and acidic residues" evidence="5">
    <location>
        <begin position="635"/>
        <end position="663"/>
    </location>
</feature>
<feature type="compositionally biased region" description="Acidic residues" evidence="5">
    <location>
        <begin position="102"/>
        <end position="120"/>
    </location>
</feature>
<organism evidence="6 7">
    <name type="scientific">Tieghemostelium lacteum</name>
    <name type="common">Slime mold</name>
    <name type="synonym">Dictyostelium lacteum</name>
    <dbReference type="NCBI Taxonomy" id="361077"/>
    <lineage>
        <taxon>Eukaryota</taxon>
        <taxon>Amoebozoa</taxon>
        <taxon>Evosea</taxon>
        <taxon>Eumycetozoa</taxon>
        <taxon>Dictyostelia</taxon>
        <taxon>Dictyosteliales</taxon>
        <taxon>Raperosteliaceae</taxon>
        <taxon>Tieghemostelium</taxon>
    </lineage>
</organism>
<feature type="compositionally biased region" description="Acidic residues" evidence="5">
    <location>
        <begin position="558"/>
        <end position="567"/>
    </location>
</feature>
<evidence type="ECO:0000256" key="4">
    <source>
        <dbReference type="SAM" id="Coils"/>
    </source>
</evidence>
<keyword evidence="7" id="KW-1185">Reference proteome</keyword>
<dbReference type="AlphaFoldDB" id="A0A151Z2N8"/>
<feature type="region of interest" description="Disordered" evidence="5">
    <location>
        <begin position="635"/>
        <end position="759"/>
    </location>
</feature>
<keyword evidence="2" id="KW-0597">Phosphoprotein</keyword>
<feature type="compositionally biased region" description="Acidic residues" evidence="5">
    <location>
        <begin position="147"/>
        <end position="167"/>
    </location>
</feature>